<reference evidence="3" key="1">
    <citation type="submission" date="2016-10" db="EMBL/GenBank/DDBJ databases">
        <title>Sequence of Gallionella enrichment culture.</title>
        <authorList>
            <person name="Poehlein A."/>
            <person name="Muehling M."/>
            <person name="Daniel R."/>
        </authorList>
    </citation>
    <scope>NUCLEOTIDE SEQUENCE</scope>
</reference>
<name>A0A1J5SMG9_9ZZZZ</name>
<feature type="compositionally biased region" description="Pro residues" evidence="1">
    <location>
        <begin position="1"/>
        <end position="16"/>
    </location>
</feature>
<evidence type="ECO:0000313" key="3">
    <source>
        <dbReference type="EMBL" id="OIR05216.1"/>
    </source>
</evidence>
<accession>A0A1J5SMG9</accession>
<comment type="caution">
    <text evidence="3">The sequence shown here is derived from an EMBL/GenBank/DDBJ whole genome shotgun (WGS) entry which is preliminary data.</text>
</comment>
<feature type="transmembrane region" description="Helical" evidence="2">
    <location>
        <begin position="22"/>
        <end position="40"/>
    </location>
</feature>
<organism evidence="3">
    <name type="scientific">mine drainage metagenome</name>
    <dbReference type="NCBI Taxonomy" id="410659"/>
    <lineage>
        <taxon>unclassified sequences</taxon>
        <taxon>metagenomes</taxon>
        <taxon>ecological metagenomes</taxon>
    </lineage>
</organism>
<feature type="region of interest" description="Disordered" evidence="1">
    <location>
        <begin position="1"/>
        <end position="20"/>
    </location>
</feature>
<keyword evidence="2" id="KW-0472">Membrane</keyword>
<dbReference type="AlphaFoldDB" id="A0A1J5SMG9"/>
<sequence length="185" mass="20732">MDDDPQPPAENRPPARPRLSSTPSWVTLGFILGALFVYLLPPSFKGVRPAAKPEPAALALKAKSVPKPATPERLTEVEAVFAMWGTHAIWDDNRTEIAMWDRTTNAFTDYYEVIRVDGALYFRSIPELTRPLLEDSTHSECPLLFTESKRMHDQWLRHRADLVPAPSMPPEIAKPEPAVPPSRAP</sequence>
<keyword evidence="2" id="KW-1133">Transmembrane helix</keyword>
<feature type="region of interest" description="Disordered" evidence="1">
    <location>
        <begin position="164"/>
        <end position="185"/>
    </location>
</feature>
<dbReference type="EMBL" id="MLJW01000052">
    <property type="protein sequence ID" value="OIR05216.1"/>
    <property type="molecule type" value="Genomic_DNA"/>
</dbReference>
<keyword evidence="2" id="KW-0812">Transmembrane</keyword>
<proteinExistence type="predicted"/>
<gene>
    <name evidence="3" type="ORF">GALL_127740</name>
</gene>
<protein>
    <submittedName>
        <fullName evidence="3">Uncharacterized protein</fullName>
    </submittedName>
</protein>
<evidence type="ECO:0000256" key="1">
    <source>
        <dbReference type="SAM" id="MobiDB-lite"/>
    </source>
</evidence>
<evidence type="ECO:0000256" key="2">
    <source>
        <dbReference type="SAM" id="Phobius"/>
    </source>
</evidence>